<feature type="domain" description="No apical meristem-associated C-terminal" evidence="3">
    <location>
        <begin position="110"/>
        <end position="295"/>
    </location>
</feature>
<name>A0AAV0HA35_9ROSI</name>
<dbReference type="PANTHER" id="PTHR45023">
    <property type="match status" value="1"/>
</dbReference>
<dbReference type="InterPro" id="IPR029466">
    <property type="entry name" value="NAM-associated_C"/>
</dbReference>
<reference evidence="4" key="1">
    <citation type="submission" date="2022-08" db="EMBL/GenBank/DDBJ databases">
        <authorList>
            <person name="Gutierrez-Valencia J."/>
        </authorList>
    </citation>
    <scope>NUCLEOTIDE SEQUENCE</scope>
</reference>
<protein>
    <recommendedName>
        <fullName evidence="3">No apical meristem-associated C-terminal domain-containing protein</fullName>
    </recommendedName>
</protein>
<proteinExistence type="predicted"/>
<accession>A0AAV0HA35</accession>
<dbReference type="Pfam" id="PF14303">
    <property type="entry name" value="NAM-associated"/>
    <property type="match status" value="1"/>
</dbReference>
<feature type="region of interest" description="Disordered" evidence="2">
    <location>
        <begin position="297"/>
        <end position="344"/>
    </location>
</feature>
<evidence type="ECO:0000256" key="2">
    <source>
        <dbReference type="SAM" id="MobiDB-lite"/>
    </source>
</evidence>
<keyword evidence="1" id="KW-0175">Coiled coil</keyword>
<dbReference type="Proteomes" id="UP001154282">
    <property type="component" value="Unassembled WGS sequence"/>
</dbReference>
<dbReference type="EMBL" id="CAMGYJ010000002">
    <property type="protein sequence ID" value="CAI0381398.1"/>
    <property type="molecule type" value="Genomic_DNA"/>
</dbReference>
<comment type="caution">
    <text evidence="4">The sequence shown here is derived from an EMBL/GenBank/DDBJ whole genome shotgun (WGS) entry which is preliminary data.</text>
</comment>
<feature type="coiled-coil region" evidence="1">
    <location>
        <begin position="244"/>
        <end position="278"/>
    </location>
</feature>
<gene>
    <name evidence="4" type="ORF">LITE_LOCUS3137</name>
</gene>
<evidence type="ECO:0000256" key="1">
    <source>
        <dbReference type="SAM" id="Coils"/>
    </source>
</evidence>
<sequence length="344" mass="39203">MTSKRKGNWTAEKDKNLCSSWVMISEDGAVGVNQRDTRFWDRVAAQFRSNDRNTSRTIKSMANRMGTITKYCKCWNSAIQRAERNQPSGTNQMDVEHMAEQLYLSETGEKGWTFGHCWWILKRCQKFHTVIIMPSSNQSRMSQGSDGSPMGLGYQSTPQTDLNNTEGDEETPPFVGETPPFVEETPPFVISRPAGRDKQKAAKKKGKGVVESSESYTAQLLEYGSELKERHALRTEYERRRMEFQEQKSKRDQEKWEVEKKEREAALFRNNLDLIEKDLSKLTPRKRKFYKNHQNMLLGYDQDDPNSVPDYSSNASQTGGGDGNGGGDEGGGDYGNYYSLLGDY</sequence>
<dbReference type="AlphaFoldDB" id="A0AAV0HA35"/>
<keyword evidence="5" id="KW-1185">Reference proteome</keyword>
<feature type="region of interest" description="Disordered" evidence="2">
    <location>
        <begin position="137"/>
        <end position="211"/>
    </location>
</feature>
<feature type="compositionally biased region" description="Polar residues" evidence="2">
    <location>
        <begin position="154"/>
        <end position="165"/>
    </location>
</feature>
<feature type="compositionally biased region" description="Gly residues" evidence="2">
    <location>
        <begin position="318"/>
        <end position="334"/>
    </location>
</feature>
<feature type="compositionally biased region" description="Polar residues" evidence="2">
    <location>
        <begin position="137"/>
        <end position="146"/>
    </location>
</feature>
<evidence type="ECO:0000259" key="3">
    <source>
        <dbReference type="Pfam" id="PF14303"/>
    </source>
</evidence>
<dbReference type="PANTHER" id="PTHR45023:SF4">
    <property type="entry name" value="GLYCINE-RICH PROTEIN-RELATED"/>
    <property type="match status" value="1"/>
</dbReference>
<evidence type="ECO:0000313" key="4">
    <source>
        <dbReference type="EMBL" id="CAI0381398.1"/>
    </source>
</evidence>
<organism evidence="4 5">
    <name type="scientific">Linum tenue</name>
    <dbReference type="NCBI Taxonomy" id="586396"/>
    <lineage>
        <taxon>Eukaryota</taxon>
        <taxon>Viridiplantae</taxon>
        <taxon>Streptophyta</taxon>
        <taxon>Embryophyta</taxon>
        <taxon>Tracheophyta</taxon>
        <taxon>Spermatophyta</taxon>
        <taxon>Magnoliopsida</taxon>
        <taxon>eudicotyledons</taxon>
        <taxon>Gunneridae</taxon>
        <taxon>Pentapetalae</taxon>
        <taxon>rosids</taxon>
        <taxon>fabids</taxon>
        <taxon>Malpighiales</taxon>
        <taxon>Linaceae</taxon>
        <taxon>Linum</taxon>
    </lineage>
</organism>
<feature type="compositionally biased region" description="Low complexity" evidence="2">
    <location>
        <begin position="177"/>
        <end position="189"/>
    </location>
</feature>
<evidence type="ECO:0000313" key="5">
    <source>
        <dbReference type="Proteomes" id="UP001154282"/>
    </source>
</evidence>